<dbReference type="AlphaFoldDB" id="A0A0C9VEY3"/>
<reference evidence="8 9" key="1">
    <citation type="submission" date="2014-06" db="EMBL/GenBank/DDBJ databases">
        <title>Evolutionary Origins and Diversification of the Mycorrhizal Mutualists.</title>
        <authorList>
            <consortium name="DOE Joint Genome Institute"/>
            <consortium name="Mycorrhizal Genomics Consortium"/>
            <person name="Kohler A."/>
            <person name="Kuo A."/>
            <person name="Nagy L.G."/>
            <person name="Floudas D."/>
            <person name="Copeland A."/>
            <person name="Barry K.W."/>
            <person name="Cichocki N."/>
            <person name="Veneault-Fourrey C."/>
            <person name="LaButti K."/>
            <person name="Lindquist E.A."/>
            <person name="Lipzen A."/>
            <person name="Lundell T."/>
            <person name="Morin E."/>
            <person name="Murat C."/>
            <person name="Riley R."/>
            <person name="Ohm R."/>
            <person name="Sun H."/>
            <person name="Tunlid A."/>
            <person name="Henrissat B."/>
            <person name="Grigoriev I.V."/>
            <person name="Hibbett D.S."/>
            <person name="Martin F."/>
        </authorList>
    </citation>
    <scope>NUCLEOTIDE SEQUENCE [LARGE SCALE GENOMIC DNA]</scope>
    <source>
        <strain evidence="8 9">SS14</strain>
    </source>
</reference>
<dbReference type="EMBL" id="KN837111">
    <property type="protein sequence ID" value="KIJ45579.1"/>
    <property type="molecule type" value="Genomic_DNA"/>
</dbReference>
<sequence>MSHRVDTILPADSAEFCPAADATDIFVIGTYKLEESTPNQPAESEEEVQVPIKQQRWGKCLVYQTTEDDECVQLQEVLMPAIFDMKWAVDVLGIADAEGNLRFLKWDNKNRRLEEMHTLKCEEGPEDALCLSLDWCRYRSDYSSDKLTVSLSNGCVQIVEQTNATYTVTNTWKAHDFEPWITAWDRWDLNRIYTGGDDCVLKGWDSRIGFDQPIFKNKRFEGGVTTIQGNPHLEHIIAVGSYDTKVRLFDVRQLTRPVTEVEVGGGAWRVKWHPDPARSSHLLVACMHDGFKVVNFENISQGSADVTSSIASRFDKHESLAYGVDWSSATPTKEGTLVASCSFYDHSMYLWRA</sequence>
<keyword evidence="9" id="KW-1185">Reference proteome</keyword>
<dbReference type="GO" id="GO:0017183">
    <property type="term" value="P:protein histidyl modification to diphthamide"/>
    <property type="evidence" value="ECO:0007669"/>
    <property type="project" value="TreeGrafter"/>
</dbReference>
<dbReference type="InterPro" id="IPR015943">
    <property type="entry name" value="WD40/YVTN_repeat-like_dom_sf"/>
</dbReference>
<dbReference type="Gene3D" id="2.130.10.10">
    <property type="entry name" value="YVTN repeat-like/Quinoprotein amine dehydrogenase"/>
    <property type="match status" value="1"/>
</dbReference>
<evidence type="ECO:0000256" key="5">
    <source>
        <dbReference type="ARBA" id="ARBA00038092"/>
    </source>
</evidence>
<comment type="similarity">
    <text evidence="5">Belongs to the DPH7 family.</text>
</comment>
<accession>A0A0C9VEY3</accession>
<dbReference type="OrthoDB" id="1930760at2759"/>
<dbReference type="InterPro" id="IPR052415">
    <property type="entry name" value="Diphthine_MTase"/>
</dbReference>
<evidence type="ECO:0000256" key="7">
    <source>
        <dbReference type="ARBA" id="ARBA00047551"/>
    </source>
</evidence>
<organism evidence="8 9">
    <name type="scientific">Sphaerobolus stellatus (strain SS14)</name>
    <dbReference type="NCBI Taxonomy" id="990650"/>
    <lineage>
        <taxon>Eukaryota</taxon>
        <taxon>Fungi</taxon>
        <taxon>Dikarya</taxon>
        <taxon>Basidiomycota</taxon>
        <taxon>Agaricomycotina</taxon>
        <taxon>Agaricomycetes</taxon>
        <taxon>Phallomycetidae</taxon>
        <taxon>Geastrales</taxon>
        <taxon>Sphaerobolaceae</taxon>
        <taxon>Sphaerobolus</taxon>
    </lineage>
</organism>
<name>A0A0C9VEY3_SPHS4</name>
<dbReference type="HOGENOM" id="CLU_036100_2_0_1"/>
<dbReference type="PANTHER" id="PTHR46042:SF1">
    <property type="entry name" value="DIPHTHINE METHYLTRANSFERASE"/>
    <property type="match status" value="1"/>
</dbReference>
<dbReference type="PANTHER" id="PTHR46042">
    <property type="entry name" value="DIPHTHINE METHYLTRANSFERASE"/>
    <property type="match status" value="1"/>
</dbReference>
<dbReference type="GO" id="GO:0005737">
    <property type="term" value="C:cytoplasm"/>
    <property type="evidence" value="ECO:0007669"/>
    <property type="project" value="TreeGrafter"/>
</dbReference>
<gene>
    <name evidence="8" type="ORF">M422DRAFT_227234</name>
</gene>
<proteinExistence type="inferred from homology"/>
<dbReference type="InterPro" id="IPR036322">
    <property type="entry name" value="WD40_repeat_dom_sf"/>
</dbReference>
<dbReference type="InterPro" id="IPR001680">
    <property type="entry name" value="WD40_rpt"/>
</dbReference>
<keyword evidence="2" id="KW-0853">WD repeat</keyword>
<dbReference type="SMART" id="SM00320">
    <property type="entry name" value="WD40"/>
    <property type="match status" value="3"/>
</dbReference>
<comment type="catalytic activity">
    <reaction evidence="7">
        <text>diphthine methyl ester-[translation elongation factor 2] + H2O = diphthine-[translation elongation factor 2] + methanol + H(+)</text>
        <dbReference type="Rhea" id="RHEA:42656"/>
        <dbReference type="Rhea" id="RHEA-COMP:10172"/>
        <dbReference type="Rhea" id="RHEA-COMP:10173"/>
        <dbReference type="ChEBI" id="CHEBI:15377"/>
        <dbReference type="ChEBI" id="CHEBI:15378"/>
        <dbReference type="ChEBI" id="CHEBI:17790"/>
        <dbReference type="ChEBI" id="CHEBI:79005"/>
        <dbReference type="ChEBI" id="CHEBI:82696"/>
        <dbReference type="EC" id="3.1.1.97"/>
    </reaction>
</comment>
<dbReference type="EC" id="3.1.1.97" evidence="6"/>
<dbReference type="GO" id="GO:0061685">
    <property type="term" value="F:diphthine methylesterase activity"/>
    <property type="evidence" value="ECO:0007669"/>
    <property type="project" value="UniProtKB-EC"/>
</dbReference>
<evidence type="ECO:0000313" key="8">
    <source>
        <dbReference type="EMBL" id="KIJ45579.1"/>
    </source>
</evidence>
<keyword evidence="3" id="KW-0677">Repeat</keyword>
<evidence type="ECO:0000256" key="6">
    <source>
        <dbReference type="ARBA" id="ARBA00039131"/>
    </source>
</evidence>
<evidence type="ECO:0000256" key="1">
    <source>
        <dbReference type="ARBA" id="ARBA00005156"/>
    </source>
</evidence>
<dbReference type="SUPFAM" id="SSF50978">
    <property type="entry name" value="WD40 repeat-like"/>
    <property type="match status" value="1"/>
</dbReference>
<comment type="pathway">
    <text evidence="1">Protein modification; peptidyl-diphthamide biosynthesis.</text>
</comment>
<dbReference type="Proteomes" id="UP000054279">
    <property type="component" value="Unassembled WGS sequence"/>
</dbReference>
<evidence type="ECO:0000256" key="2">
    <source>
        <dbReference type="ARBA" id="ARBA00022574"/>
    </source>
</evidence>
<evidence type="ECO:0000313" key="9">
    <source>
        <dbReference type="Proteomes" id="UP000054279"/>
    </source>
</evidence>
<evidence type="ECO:0000256" key="3">
    <source>
        <dbReference type="ARBA" id="ARBA00022737"/>
    </source>
</evidence>
<evidence type="ECO:0000256" key="4">
    <source>
        <dbReference type="ARBA" id="ARBA00022801"/>
    </source>
</evidence>
<protein>
    <recommendedName>
        <fullName evidence="6">methylated diphthine methylhydrolase</fullName>
        <ecNumber evidence="6">3.1.1.97</ecNumber>
    </recommendedName>
</protein>
<keyword evidence="4" id="KW-0378">Hydrolase</keyword>